<dbReference type="EMBL" id="CH940649">
    <property type="protein sequence ID" value="EDW64119.1"/>
    <property type="molecule type" value="Genomic_DNA"/>
</dbReference>
<dbReference type="HOGENOM" id="CLU_1050766_0_0_1"/>
<dbReference type="Proteomes" id="UP000008792">
    <property type="component" value="Unassembled WGS sequence"/>
</dbReference>
<dbReference type="AlphaFoldDB" id="B4LUD3"/>
<proteinExistence type="predicted"/>
<sequence length="255" mass="27657">MSCCSVKVVACFNKQTNHSPLNDALGPFPDEVIMSALDRILYYSGATKIFHQLDMAAMRQSLAPAPTAEATACPALCSKVSGSSVCSGIGGYIGVSKCNSNSSLSKYASAKSTTKCKSPTVSCTPPRTSSQRSKCTIGKPVSSPRPRTPRVDFAHPVSDTRQVAGGPTIPERMKRSLSTCSIAYRRLKTKLHDCGQKWLWTRLMRSENGCHVYEVYKNSDVERAPCKMSGAKEPVILFLVMPNGQVTPFESLSTY</sequence>
<evidence type="ECO:0000313" key="3">
    <source>
        <dbReference type="Proteomes" id="UP000008792"/>
    </source>
</evidence>
<dbReference type="eggNOG" id="ENOG502TE0P">
    <property type="taxonomic scope" value="Eukaryota"/>
</dbReference>
<dbReference type="PhylomeDB" id="B4LUD3"/>
<organism evidence="2 3">
    <name type="scientific">Drosophila virilis</name>
    <name type="common">Fruit fly</name>
    <dbReference type="NCBI Taxonomy" id="7244"/>
    <lineage>
        <taxon>Eukaryota</taxon>
        <taxon>Metazoa</taxon>
        <taxon>Ecdysozoa</taxon>
        <taxon>Arthropoda</taxon>
        <taxon>Hexapoda</taxon>
        <taxon>Insecta</taxon>
        <taxon>Pterygota</taxon>
        <taxon>Neoptera</taxon>
        <taxon>Endopterygota</taxon>
        <taxon>Diptera</taxon>
        <taxon>Brachycera</taxon>
        <taxon>Muscomorpha</taxon>
        <taxon>Ephydroidea</taxon>
        <taxon>Drosophilidae</taxon>
        <taxon>Drosophila</taxon>
    </lineage>
</organism>
<dbReference type="KEGG" id="dvi:6627353"/>
<evidence type="ECO:0000256" key="1">
    <source>
        <dbReference type="SAM" id="MobiDB-lite"/>
    </source>
</evidence>
<protein>
    <submittedName>
        <fullName evidence="2">Uncharacterized protein</fullName>
    </submittedName>
</protein>
<dbReference type="OrthoDB" id="7921910at2759"/>
<evidence type="ECO:0000313" key="2">
    <source>
        <dbReference type="EMBL" id="EDW64119.1"/>
    </source>
</evidence>
<accession>B4LUD3</accession>
<feature type="region of interest" description="Disordered" evidence="1">
    <location>
        <begin position="124"/>
        <end position="150"/>
    </location>
</feature>
<reference evidence="2 3" key="1">
    <citation type="journal article" date="2007" name="Nature">
        <title>Evolution of genes and genomes on the Drosophila phylogeny.</title>
        <authorList>
            <consortium name="Drosophila 12 Genomes Consortium"/>
            <person name="Clark A.G."/>
            <person name="Eisen M.B."/>
            <person name="Smith D.R."/>
            <person name="Bergman C.M."/>
            <person name="Oliver B."/>
            <person name="Markow T.A."/>
            <person name="Kaufman T.C."/>
            <person name="Kellis M."/>
            <person name="Gelbart W."/>
            <person name="Iyer V.N."/>
            <person name="Pollard D.A."/>
            <person name="Sackton T.B."/>
            <person name="Larracuente A.M."/>
            <person name="Singh N.D."/>
            <person name="Abad J.P."/>
            <person name="Abt D.N."/>
            <person name="Adryan B."/>
            <person name="Aguade M."/>
            <person name="Akashi H."/>
            <person name="Anderson W.W."/>
            <person name="Aquadro C.F."/>
            <person name="Ardell D.H."/>
            <person name="Arguello R."/>
            <person name="Artieri C.G."/>
            <person name="Barbash D.A."/>
            <person name="Barker D."/>
            <person name="Barsanti P."/>
            <person name="Batterham P."/>
            <person name="Batzoglou S."/>
            <person name="Begun D."/>
            <person name="Bhutkar A."/>
            <person name="Blanco E."/>
            <person name="Bosak S.A."/>
            <person name="Bradley R.K."/>
            <person name="Brand A.D."/>
            <person name="Brent M.R."/>
            <person name="Brooks A.N."/>
            <person name="Brown R.H."/>
            <person name="Butlin R.K."/>
            <person name="Caggese C."/>
            <person name="Calvi B.R."/>
            <person name="Bernardo de Carvalho A."/>
            <person name="Caspi A."/>
            <person name="Castrezana S."/>
            <person name="Celniker S.E."/>
            <person name="Chang J.L."/>
            <person name="Chapple C."/>
            <person name="Chatterji S."/>
            <person name="Chinwalla A."/>
            <person name="Civetta A."/>
            <person name="Clifton S.W."/>
            <person name="Comeron J.M."/>
            <person name="Costello J.C."/>
            <person name="Coyne J.A."/>
            <person name="Daub J."/>
            <person name="David R.G."/>
            <person name="Delcher A.L."/>
            <person name="Delehaunty K."/>
            <person name="Do C.B."/>
            <person name="Ebling H."/>
            <person name="Edwards K."/>
            <person name="Eickbush T."/>
            <person name="Evans J.D."/>
            <person name="Filipski A."/>
            <person name="Findeiss S."/>
            <person name="Freyhult E."/>
            <person name="Fulton L."/>
            <person name="Fulton R."/>
            <person name="Garcia A.C."/>
            <person name="Gardiner A."/>
            <person name="Garfield D.A."/>
            <person name="Garvin B.E."/>
            <person name="Gibson G."/>
            <person name="Gilbert D."/>
            <person name="Gnerre S."/>
            <person name="Godfrey J."/>
            <person name="Good R."/>
            <person name="Gotea V."/>
            <person name="Gravely B."/>
            <person name="Greenberg A.J."/>
            <person name="Griffiths-Jones S."/>
            <person name="Gross S."/>
            <person name="Guigo R."/>
            <person name="Gustafson E.A."/>
            <person name="Haerty W."/>
            <person name="Hahn M.W."/>
            <person name="Halligan D.L."/>
            <person name="Halpern A.L."/>
            <person name="Halter G.M."/>
            <person name="Han M.V."/>
            <person name="Heger A."/>
            <person name="Hillier L."/>
            <person name="Hinrichs A.S."/>
            <person name="Holmes I."/>
            <person name="Hoskins R.A."/>
            <person name="Hubisz M.J."/>
            <person name="Hultmark D."/>
            <person name="Huntley M.A."/>
            <person name="Jaffe D.B."/>
            <person name="Jagadeeshan S."/>
            <person name="Jeck W.R."/>
            <person name="Johnson J."/>
            <person name="Jones C.D."/>
            <person name="Jordan W.C."/>
            <person name="Karpen G.H."/>
            <person name="Kataoka E."/>
            <person name="Keightley P.D."/>
            <person name="Kheradpour P."/>
            <person name="Kirkness E.F."/>
            <person name="Koerich L.B."/>
            <person name="Kristiansen K."/>
            <person name="Kudrna D."/>
            <person name="Kulathinal R.J."/>
            <person name="Kumar S."/>
            <person name="Kwok R."/>
            <person name="Lander E."/>
            <person name="Langley C.H."/>
            <person name="Lapoint R."/>
            <person name="Lazzaro B.P."/>
            <person name="Lee S.J."/>
            <person name="Levesque L."/>
            <person name="Li R."/>
            <person name="Lin C.F."/>
            <person name="Lin M.F."/>
            <person name="Lindblad-Toh K."/>
            <person name="Llopart A."/>
            <person name="Long M."/>
            <person name="Low L."/>
            <person name="Lozovsky E."/>
            <person name="Lu J."/>
            <person name="Luo M."/>
            <person name="Machado C.A."/>
            <person name="Makalowski W."/>
            <person name="Marzo M."/>
            <person name="Matsuda M."/>
            <person name="Matzkin L."/>
            <person name="McAllister B."/>
            <person name="McBride C.S."/>
            <person name="McKernan B."/>
            <person name="McKernan K."/>
            <person name="Mendez-Lago M."/>
            <person name="Minx P."/>
            <person name="Mollenhauer M.U."/>
            <person name="Montooth K."/>
            <person name="Mount S.M."/>
            <person name="Mu X."/>
            <person name="Myers E."/>
            <person name="Negre B."/>
            <person name="Newfeld S."/>
            <person name="Nielsen R."/>
            <person name="Noor M.A."/>
            <person name="O'Grady P."/>
            <person name="Pachter L."/>
            <person name="Papaceit M."/>
            <person name="Parisi M.J."/>
            <person name="Parisi M."/>
            <person name="Parts L."/>
            <person name="Pedersen J.S."/>
            <person name="Pesole G."/>
            <person name="Phillippy A.M."/>
            <person name="Ponting C.P."/>
            <person name="Pop M."/>
            <person name="Porcelli D."/>
            <person name="Powell J.R."/>
            <person name="Prohaska S."/>
            <person name="Pruitt K."/>
            <person name="Puig M."/>
            <person name="Quesneville H."/>
            <person name="Ram K.R."/>
            <person name="Rand D."/>
            <person name="Rasmussen M.D."/>
            <person name="Reed L.K."/>
            <person name="Reenan R."/>
            <person name="Reily A."/>
            <person name="Remington K.A."/>
            <person name="Rieger T.T."/>
            <person name="Ritchie M.G."/>
            <person name="Robin C."/>
            <person name="Rogers Y.H."/>
            <person name="Rohde C."/>
            <person name="Rozas J."/>
            <person name="Rubenfield M.J."/>
            <person name="Ruiz A."/>
            <person name="Russo S."/>
            <person name="Salzberg S.L."/>
            <person name="Sanchez-Gracia A."/>
            <person name="Saranga D.J."/>
            <person name="Sato H."/>
            <person name="Schaeffer S.W."/>
            <person name="Schatz M.C."/>
            <person name="Schlenke T."/>
            <person name="Schwartz R."/>
            <person name="Segarra C."/>
            <person name="Singh R.S."/>
            <person name="Sirot L."/>
            <person name="Sirota M."/>
            <person name="Sisneros N.B."/>
            <person name="Smith C.D."/>
            <person name="Smith T.F."/>
            <person name="Spieth J."/>
            <person name="Stage D.E."/>
            <person name="Stark A."/>
            <person name="Stephan W."/>
            <person name="Strausberg R.L."/>
            <person name="Strempel S."/>
            <person name="Sturgill D."/>
            <person name="Sutton G."/>
            <person name="Sutton G.G."/>
            <person name="Tao W."/>
            <person name="Teichmann S."/>
            <person name="Tobari Y.N."/>
            <person name="Tomimura Y."/>
            <person name="Tsolas J.M."/>
            <person name="Valente V.L."/>
            <person name="Venter E."/>
            <person name="Venter J.C."/>
            <person name="Vicario S."/>
            <person name="Vieira F.G."/>
            <person name="Vilella A.J."/>
            <person name="Villasante A."/>
            <person name="Walenz B."/>
            <person name="Wang J."/>
            <person name="Wasserman M."/>
            <person name="Watts T."/>
            <person name="Wilson D."/>
            <person name="Wilson R.K."/>
            <person name="Wing R.A."/>
            <person name="Wolfner M.F."/>
            <person name="Wong A."/>
            <person name="Wong G.K."/>
            <person name="Wu C.I."/>
            <person name="Wu G."/>
            <person name="Yamamoto D."/>
            <person name="Yang H.P."/>
            <person name="Yang S.P."/>
            <person name="Yorke J.A."/>
            <person name="Yoshida K."/>
            <person name="Zdobnov E."/>
            <person name="Zhang P."/>
            <person name="Zhang Y."/>
            <person name="Zimin A.V."/>
            <person name="Baldwin J."/>
            <person name="Abdouelleil A."/>
            <person name="Abdulkadir J."/>
            <person name="Abebe A."/>
            <person name="Abera B."/>
            <person name="Abreu J."/>
            <person name="Acer S.C."/>
            <person name="Aftuck L."/>
            <person name="Alexander A."/>
            <person name="An P."/>
            <person name="Anderson E."/>
            <person name="Anderson S."/>
            <person name="Arachi H."/>
            <person name="Azer M."/>
            <person name="Bachantsang P."/>
            <person name="Barry A."/>
            <person name="Bayul T."/>
            <person name="Berlin A."/>
            <person name="Bessette D."/>
            <person name="Bloom T."/>
            <person name="Blye J."/>
            <person name="Boguslavskiy L."/>
            <person name="Bonnet C."/>
            <person name="Boukhgalter B."/>
            <person name="Bourzgui I."/>
            <person name="Brown A."/>
            <person name="Cahill P."/>
            <person name="Channer S."/>
            <person name="Cheshatsang Y."/>
            <person name="Chuda L."/>
            <person name="Citroen M."/>
            <person name="Collymore A."/>
            <person name="Cooke P."/>
            <person name="Costello M."/>
            <person name="D'Aco K."/>
            <person name="Daza R."/>
            <person name="De Haan G."/>
            <person name="DeGray S."/>
            <person name="DeMaso C."/>
            <person name="Dhargay N."/>
            <person name="Dooley K."/>
            <person name="Dooley E."/>
            <person name="Doricent M."/>
            <person name="Dorje P."/>
            <person name="Dorjee K."/>
            <person name="Dupes A."/>
            <person name="Elong R."/>
            <person name="Falk J."/>
            <person name="Farina A."/>
            <person name="Faro S."/>
            <person name="Ferguson D."/>
            <person name="Fisher S."/>
            <person name="Foley C.D."/>
            <person name="Franke A."/>
            <person name="Friedrich D."/>
            <person name="Gadbois L."/>
            <person name="Gearin G."/>
            <person name="Gearin C.R."/>
            <person name="Giannoukos G."/>
            <person name="Goode T."/>
            <person name="Graham J."/>
            <person name="Grandbois E."/>
            <person name="Grewal S."/>
            <person name="Gyaltsen K."/>
            <person name="Hafez N."/>
            <person name="Hagos B."/>
            <person name="Hall J."/>
            <person name="Henson C."/>
            <person name="Hollinger A."/>
            <person name="Honan T."/>
            <person name="Huard M.D."/>
            <person name="Hughes L."/>
            <person name="Hurhula B."/>
            <person name="Husby M.E."/>
            <person name="Kamat A."/>
            <person name="Kanga B."/>
            <person name="Kashin S."/>
            <person name="Khazanovich D."/>
            <person name="Kisner P."/>
            <person name="Lance K."/>
            <person name="Lara M."/>
            <person name="Lee W."/>
            <person name="Lennon N."/>
            <person name="Letendre F."/>
            <person name="LeVine R."/>
            <person name="Lipovsky A."/>
            <person name="Liu X."/>
            <person name="Liu J."/>
            <person name="Liu S."/>
            <person name="Lokyitsang T."/>
            <person name="Lokyitsang Y."/>
            <person name="Lubonja R."/>
            <person name="Lui A."/>
            <person name="MacDonald P."/>
            <person name="Magnisalis V."/>
            <person name="Maru K."/>
            <person name="Matthews C."/>
            <person name="McCusker W."/>
            <person name="McDonough S."/>
            <person name="Mehta T."/>
            <person name="Meldrim J."/>
            <person name="Meneus L."/>
            <person name="Mihai O."/>
            <person name="Mihalev A."/>
            <person name="Mihova T."/>
            <person name="Mittelman R."/>
            <person name="Mlenga V."/>
            <person name="Montmayeur A."/>
            <person name="Mulrain L."/>
            <person name="Navidi A."/>
            <person name="Naylor J."/>
            <person name="Negash T."/>
            <person name="Nguyen T."/>
            <person name="Nguyen N."/>
            <person name="Nicol R."/>
            <person name="Norbu C."/>
            <person name="Norbu N."/>
            <person name="Novod N."/>
            <person name="O'Neill B."/>
            <person name="Osman S."/>
            <person name="Markiewicz E."/>
            <person name="Oyono O.L."/>
            <person name="Patti C."/>
            <person name="Phunkhang P."/>
            <person name="Pierre F."/>
            <person name="Priest M."/>
            <person name="Raghuraman S."/>
            <person name="Rege F."/>
            <person name="Reyes R."/>
            <person name="Rise C."/>
            <person name="Rogov P."/>
            <person name="Ross K."/>
            <person name="Ryan E."/>
            <person name="Settipalli S."/>
            <person name="Shea T."/>
            <person name="Sherpa N."/>
            <person name="Shi L."/>
            <person name="Shih D."/>
            <person name="Sparrow T."/>
            <person name="Spaulding J."/>
            <person name="Stalker J."/>
            <person name="Stange-Thomann N."/>
            <person name="Stavropoulos S."/>
            <person name="Stone C."/>
            <person name="Strader C."/>
            <person name="Tesfaye S."/>
            <person name="Thomson T."/>
            <person name="Thoulutsang Y."/>
            <person name="Thoulutsang D."/>
            <person name="Topham K."/>
            <person name="Topping I."/>
            <person name="Tsamla T."/>
            <person name="Vassiliev H."/>
            <person name="Vo A."/>
            <person name="Wangchuk T."/>
            <person name="Wangdi T."/>
            <person name="Weiand M."/>
            <person name="Wilkinson J."/>
            <person name="Wilson A."/>
            <person name="Yadav S."/>
            <person name="Young G."/>
            <person name="Yu Q."/>
            <person name="Zembek L."/>
            <person name="Zhong D."/>
            <person name="Zimmer A."/>
            <person name="Zwirko Z."/>
            <person name="Jaffe D.B."/>
            <person name="Alvarez P."/>
            <person name="Brockman W."/>
            <person name="Butler J."/>
            <person name="Chin C."/>
            <person name="Gnerre S."/>
            <person name="Grabherr M."/>
            <person name="Kleber M."/>
            <person name="Mauceli E."/>
            <person name="MacCallum I."/>
        </authorList>
    </citation>
    <scope>NUCLEOTIDE SEQUENCE [LARGE SCALE GENOMIC DNA]</scope>
    <source>
        <strain evidence="3">Tucson 15010-1051.87</strain>
    </source>
</reference>
<dbReference type="InParanoid" id="B4LUD3"/>
<keyword evidence="3" id="KW-1185">Reference proteome</keyword>
<feature type="compositionally biased region" description="Polar residues" evidence="1">
    <location>
        <begin position="124"/>
        <end position="134"/>
    </location>
</feature>
<name>B4LUD3_DROVI</name>
<gene>
    <name evidence="2" type="primary">Dvir\GJ24237</name>
    <name evidence="2" type="ORF">Dvir_GJ24237</name>
</gene>
<dbReference type="OMA" id="IRMLAMS"/>